<dbReference type="SMART" id="SM00150">
    <property type="entry name" value="SPEC"/>
    <property type="match status" value="30"/>
</dbReference>
<feature type="compositionally biased region" description="Basic residues" evidence="13">
    <location>
        <begin position="4148"/>
        <end position="4157"/>
    </location>
</feature>
<dbReference type="SUPFAM" id="SSF50044">
    <property type="entry name" value="SH3-domain"/>
    <property type="match status" value="1"/>
</dbReference>
<dbReference type="PANTHER" id="PTHR11915">
    <property type="entry name" value="SPECTRIN/FILAMIN RELATED CYTOSKELETAL PROTEIN"/>
    <property type="match status" value="1"/>
</dbReference>
<keyword evidence="18" id="KW-1185">Reference proteome</keyword>
<dbReference type="SMART" id="SM00233">
    <property type="entry name" value="PH"/>
    <property type="match status" value="1"/>
</dbReference>
<feature type="domain" description="PH" evidence="15">
    <location>
        <begin position="3727"/>
        <end position="3835"/>
    </location>
</feature>
<reference evidence="17" key="1">
    <citation type="submission" date="2021-12" db="EMBL/GenBank/DDBJ databases">
        <authorList>
            <person name="King R."/>
        </authorList>
    </citation>
    <scope>NUCLEOTIDE SEQUENCE</scope>
</reference>
<keyword evidence="6" id="KW-0597">Phosphoprotein</keyword>
<dbReference type="InterPro" id="IPR036872">
    <property type="entry name" value="CH_dom_sf"/>
</dbReference>
<feature type="coiled-coil region" evidence="12">
    <location>
        <begin position="3567"/>
        <end position="3630"/>
    </location>
</feature>
<feature type="coiled-coil region" evidence="12">
    <location>
        <begin position="1238"/>
        <end position="1277"/>
    </location>
</feature>
<comment type="similarity">
    <text evidence="2">Belongs to the spectrin family.</text>
</comment>
<dbReference type="InterPro" id="IPR001452">
    <property type="entry name" value="SH3_domain"/>
</dbReference>
<evidence type="ECO:0000256" key="5">
    <source>
        <dbReference type="ARBA" id="ARBA00022490"/>
    </source>
</evidence>
<evidence type="ECO:0000256" key="9">
    <source>
        <dbReference type="ARBA" id="ARBA00022737"/>
    </source>
</evidence>
<feature type="region of interest" description="Disordered" evidence="13">
    <location>
        <begin position="3960"/>
        <end position="4070"/>
    </location>
</feature>
<feature type="coiled-coil region" evidence="12">
    <location>
        <begin position="1464"/>
        <end position="1494"/>
    </location>
</feature>
<evidence type="ECO:0000256" key="7">
    <source>
        <dbReference type="ARBA" id="ARBA00022658"/>
    </source>
</evidence>
<keyword evidence="4" id="KW-0117">Actin capping</keyword>
<dbReference type="SMART" id="SM00033">
    <property type="entry name" value="CH"/>
    <property type="match status" value="2"/>
</dbReference>
<sequence>MQRQLSNVSFHSYQDYQPARKYGPQYEPGGYASAVQQRTNMTQREDALKFEQSRIKALQEERLHIQKKTFTKWINSFLQKARMEVDDLFVDLADGRRLLKLLEIISGERLPRPNTGRMRVHKIENVNKSLSFLHTKVRLESIGAEDIVDGNPRLILGLIWTIILRFQIQEIEIDVDEENESSEKKSAKDALLLWCQRKTSGYHGVHIHNFTDSWRSGLGFNALIHAHRPDLFRWAEVPAADHVETLNHAFDVAHKHLGIPRLLDAEDVDTTRPDEKSVMTYVASYYHTFARMKNEQKSGRRIANIIGQLMDCDGRKTEYGRLFSALMEWIRATTLRLADRDLPNSLDGIQRLLLAFKQYRTVEKPPKYKERSEIEALFFHINTMQKSLVGETWAPMEGQLPQDLERAWQQLEQAEHAREIALRTELLRQQRLEQLNYKFNTKSVLRKGYLKEMIQVLSDPRYGSNLAQVDATVKKHEAISADILARTERFEDLSAMAAELVREKYHGAEAVTRNEQAVLQRWRELLELLERHRAALASLAHLMALLREADAVEQTLGQMQNQFQSEEVGRHLVDVERLLQAHALQELQLGALEESIRRLVRQGAAASGPAQPLQQLASQLAHLEEAYDALVAAAKDRKARLEDARNLYQFLEDHDEEEGWVTEKQRICRAEVAAKDLRGVLALKQKHTALLHELRAREHVSQRHKAKGQSLIDAKHPKSSEIERRLALLSQQWETLRQLAAVREKQLADAAEAHQFYGDANEAESWMKEKRALVATEDCGRDAPEAAALLARQRALHHELCAYKTELDTLATHANRLQQAGITALQLPTEVETSSGPEEEEWVNESRLVPTEVWEEEPVERLEHRTVTEERSVPQVKALYAFTGQGISMQKGEVMFLMNKTNPDWWSVRKADRTDGFVPANYVREIEPRVVPVQVRRPERVRTVQRVKKTVLVKQVVPVRRAPAPAPAPARRRPPPSSAPRPVGDTIGHIQRSYDELLELSAARREQLEDAIKLYSFFAECDDFDKWMKDKEKMLRADDEQDSVDNAKRKYEKFVTDLSAASKRLEQIDSAAEELVAAKHGQAARATARRQQLKQQWDRLLRLKLQKERSLEGASSVELFSRTCDEALEWMAEKEQQLASSSAPPPDLRTVRALQRRHAQLERELEPLRDKVHTLTLLADDVKNQYPSERANVESRQRQISAMWERCRAQAAERRARLESAVGHQIFGNSTAMLQDWLQKVQEQLQAESSAKDVATAEGLQKQHQELYDDIKAHDDEFAEVIQLGQQLLSSNPALTDVAEKIKHLQQEQANVHKQWADKDTFLKQLLQLQTLNREADRIDASSGAHSAYLHYQPTGSSVDEVEALLKRHEELEARLTAQDERLSAFVHKANALINENHPHKAHIAARRDAVVARRDAVRKEAGERRRALLASLAHQQFIEAAEELQAWIQDKTRTAKDQSYRDLANLERKLQKHEAFERELQANEKQLRNVESTGKSLQESDAARASEVSQRVKSLRAAWDELVAASRDKGAKLRQAALQRKHRRAIEDAKARLVDLERALKSKEVGADLRSCKRLMNQHQALEQELAQWEQKASALQAQGLDLVSSGHFDAEAIQQDSDNLSRHVAALHDPAAKRRQALESSLQLHKFAAEVSGERSWLQERRAAAAAPVSAANAAAALKHHAKLLAELQGRQPIMRRVLNHGHKLIEEGHPQEDKITSLCSALEEEYGEVAAAAEERGNRLEEAAKAQQFLNDAVELDAWLADKAAALADPDVGRDTHRATQLLTRHKAVELELDSYAGIVSEMGRCAASMESAGHPSGEALVQRHSQLADGLQRLQRRAELRQRALVESVCRHEYLAESAELESWIQEQYAAASSEDYGHDYEHLLILRSKFEELRLRVESGAERFSQCEELAKKLLATDSPYIADIEKRQEALGESWQRLVDQIQSRGARLHAAGEIHRFHRDVADLLARAHDKRALLATMPPGRDTSKAELLAIEAQMQVLQEEGSRLSRLYPGSNVQQLELQRRALAEAWAQLQEAAAARQHALAQHRDLQQFLTQVRDLVSWCSGVVASLAGAGSGSGAGAGAVRDAASAQAARAQHDALKHEMDARDDSVRDALDHGQRLIREGHPAQQEVEEKCEQLVEARGRALGAWAARQVALDQLIDLHCFLRDVAQLHDLCASQEHALAVEIPPDCSVEEVDNQLKKHEAFEKLLATQDEKLATLNSHGDKLLEQNHVESERIAKELKTINERRRKLHASCASKRQRLVRARARAQFARDAADTRGWLADKLAKLNAEHEQGEVTNLEDKIKKLQKHQAFTAELAANKARLQEVRALADQLKPDQDVEKELQALEKDWRLLEEATEKRGRGLEEAQDILEFNQHLDKIEAWIRDKEMMVQAHELGRDYEHCFALLRKLDDLDSDMKVDDKHVRSICALADKLLLQGPTQQADGVASRRDAFLSKWAALSGALQQYRDNLAAALEIHAFNRDVEDTQERIDKKAALFASNERGRDLSAAAELQRKHQARAVEARAVGDKIQALQQEGTGLAHKYPERAKEIEDSLQSLNEGWDNLQRLAAKRSALLDEAIAEHKFEETLKELEAWVGETIKRMESTEPPETESETQALLDLHQETKSEIDGRQKAIQALQKEVDHVPEKKERLELLSETLDAAWLHRKQYLTQAHQLQLLKEQARQTEDWLATKEAFLNNQDLGENLDAVETLIKKHSEFSKLLDSQLGRVDELEKFASGLLEENHLHKDYIQKRLDEILTRRDKLKAWCVSRAKRLQEARALHELARDVAHERDWISLKMQVATDHNYRELSNLQTKIQKHTAFESELAANKGRIDAVANQGEELIEAKHYASSEISQLLELLESEWRELQEAAKLKRERLQEAYQARVYLRGLADFTAWLDEVEAQLLSEDHGKDLSSVTALLKRHSRLEQQASGKADAASQLADTARHLADGGHFMAEQILADADGAVNRYRQLQEPMSIRRDNLEDAALLYRWERDADEETRWLKEREMAVQSEEWGSTLAETQALLKKHLAVEAEIIAREATIQAVCNRASQLCRRGHFASQTLENSSRNLQAAYKALQDNAASRTTRLQQRCEMLQLLSEISEAEAWLSERAASLSSEEVGRDEESTLALSRRLHALQAQLRATDATLASLNTRATALATRDPTERALIDKRLAELKAAYENSTLLSAQRDQRLQQSLKYYKFAQECSEVQEWIGEQMATAASEEYGVDVEHVDTLQQAFDNFLAQLHANEGRIEAVCEIGNGLIEENAPERDRVKQRLDDIRGLWDDLKELALARQEALAGARQVHEFDRSAEETAAWIAEKEAALQADSRATHHPHARRRRLRALHDDLRAIRDAHSQLMQEADRLGTAFPDAKEHVTAKLEDVTEALEALTQRAEHSSQQLELAEQLQAYFGTYQELLAWTNEMIARVTAAELSSDVAGAERLVARHRDLRVEIDAKRDDFQQHYEHGEKLLRDGHFMSAEIEDRLRTLRARRRHLDDAWAARATIYAQHLDALVFKRDAAALDNWITTRVPLVRDGKFGDSVAEVEELLNRHKHLEETIESQRDRALALERITLVEQAFAAQRDEEEAARKRSVEKQEEERLQQYRRRELQRIAEERRRDSAPPVQMAREVEQALGAASPGSVPGEAVQPSPAQSTERLNKPDALVKRAESMSVVKTPKRTPSFTTRRRTQSFRRHRRPDADLPPVEIEGFLERKQEAGCGGKRATVRSWRSYYSVLCGQLLCFFRDELDFSSAKAAAPPVAILNARCEPAGDYTKRANVFRLACADGAEYLFACSSRELMREWVAKLSFHAQLPPELQLTPYSAVPPGESPTAELRRRLHENASSSSSAASSPEPQRRSRTQAEILQQHRATLPSRASATPDRNIESSVLPSLPPREPPQEDATEVVLRNSEPSSAWGRSRFSNGRDINAEFIKSQQAAGAPPLPLSGPPDRPPALPERGPALPERGPTLPERGPALPDRGPTLPDRGPTLPDRGPTLHDRGPTLPDRNANASEKQSVHALVNSFQQRMTGSQQQTRDNRNTWSLERQNNNWQSVETTSHFYTASEMAYGGNNSGGRPASVAGSGGSPALDQRPASRSSGESELSVSGVTKEKKDKKGVFGGLFSRKKRPQSHM</sequence>
<evidence type="ECO:0000256" key="13">
    <source>
        <dbReference type="SAM" id="MobiDB-lite"/>
    </source>
</evidence>
<dbReference type="PRINTS" id="PR00683">
    <property type="entry name" value="SPECTRINPH"/>
</dbReference>
<proteinExistence type="inferred from homology"/>
<feature type="domain" description="Calponin-homology (CH)" evidence="16">
    <location>
        <begin position="64"/>
        <end position="167"/>
    </location>
</feature>
<dbReference type="Pfam" id="PF00307">
    <property type="entry name" value="CH"/>
    <property type="match status" value="2"/>
</dbReference>
<keyword evidence="7" id="KW-0344">Guanine-nucleotide releasing factor</keyword>
<dbReference type="InterPro" id="IPR001849">
    <property type="entry name" value="PH_domain"/>
</dbReference>
<keyword evidence="12" id="KW-0175">Coiled coil</keyword>
<organism evidence="17 18">
    <name type="scientific">Chilo suppressalis</name>
    <name type="common">Asiatic rice borer moth</name>
    <dbReference type="NCBI Taxonomy" id="168631"/>
    <lineage>
        <taxon>Eukaryota</taxon>
        <taxon>Metazoa</taxon>
        <taxon>Ecdysozoa</taxon>
        <taxon>Arthropoda</taxon>
        <taxon>Hexapoda</taxon>
        <taxon>Insecta</taxon>
        <taxon>Pterygota</taxon>
        <taxon>Neoptera</taxon>
        <taxon>Endopterygota</taxon>
        <taxon>Lepidoptera</taxon>
        <taxon>Glossata</taxon>
        <taxon>Ditrysia</taxon>
        <taxon>Pyraloidea</taxon>
        <taxon>Crambidae</taxon>
        <taxon>Crambinae</taxon>
        <taxon>Chilo</taxon>
    </lineage>
</organism>
<dbReference type="InterPro" id="IPR018159">
    <property type="entry name" value="Spectrin/alpha-actinin"/>
</dbReference>
<feature type="compositionally biased region" description="Basic and acidic residues" evidence="13">
    <location>
        <begin position="3680"/>
        <end position="3692"/>
    </location>
</feature>
<feature type="domain" description="SH3" evidence="14">
    <location>
        <begin position="871"/>
        <end position="928"/>
    </location>
</feature>
<dbReference type="CDD" id="cd00176">
    <property type="entry name" value="SPEC"/>
    <property type="match status" value="17"/>
</dbReference>
<dbReference type="SUPFAM" id="SSF50729">
    <property type="entry name" value="PH domain-like"/>
    <property type="match status" value="1"/>
</dbReference>
<dbReference type="SMART" id="SM00326">
    <property type="entry name" value="SH3"/>
    <property type="match status" value="1"/>
</dbReference>
<evidence type="ECO:0000256" key="4">
    <source>
        <dbReference type="ARBA" id="ARBA00022467"/>
    </source>
</evidence>
<keyword evidence="10" id="KW-0009">Actin-binding</keyword>
<feature type="region of interest" description="Disordered" evidence="13">
    <location>
        <begin position="3862"/>
        <end position="3945"/>
    </location>
</feature>
<evidence type="ECO:0000256" key="11">
    <source>
        <dbReference type="PROSITE-ProRule" id="PRU00192"/>
    </source>
</evidence>
<dbReference type="Gene3D" id="2.30.30.40">
    <property type="entry name" value="SH3 Domains"/>
    <property type="match status" value="1"/>
</dbReference>
<name>A0ABN8BBB1_CHISP</name>
<dbReference type="PROSITE" id="PS50021">
    <property type="entry name" value="CH"/>
    <property type="match status" value="2"/>
</dbReference>
<dbReference type="InterPro" id="IPR011993">
    <property type="entry name" value="PH-like_dom_sf"/>
</dbReference>
<feature type="coiled-coil region" evidence="12">
    <location>
        <begin position="41"/>
        <end position="68"/>
    </location>
</feature>
<feature type="compositionally biased region" description="Low complexity" evidence="13">
    <location>
        <begin position="3866"/>
        <end position="3875"/>
    </location>
</feature>
<dbReference type="Pfam" id="PF15410">
    <property type="entry name" value="PH_9"/>
    <property type="match status" value="1"/>
</dbReference>
<dbReference type="InterPro" id="IPR001715">
    <property type="entry name" value="CH_dom"/>
</dbReference>
<evidence type="ECO:0000256" key="8">
    <source>
        <dbReference type="ARBA" id="ARBA00022701"/>
    </source>
</evidence>
<dbReference type="SUPFAM" id="SSF46966">
    <property type="entry name" value="Spectrin repeat"/>
    <property type="match status" value="22"/>
</dbReference>
<dbReference type="CDD" id="cd21193">
    <property type="entry name" value="CH_beta_spectrin_rpt1"/>
    <property type="match status" value="1"/>
</dbReference>
<keyword evidence="5" id="KW-0963">Cytoplasm</keyword>
<dbReference type="InterPro" id="IPR041681">
    <property type="entry name" value="PH_9"/>
</dbReference>
<dbReference type="Gene3D" id="1.10.418.10">
    <property type="entry name" value="Calponin-like domain"/>
    <property type="match status" value="2"/>
</dbReference>
<evidence type="ECO:0008006" key="19">
    <source>
        <dbReference type="Google" id="ProtNLM"/>
    </source>
</evidence>
<dbReference type="Pfam" id="PF14604">
    <property type="entry name" value="SH3_9"/>
    <property type="match status" value="1"/>
</dbReference>
<dbReference type="PROSITE" id="PS00019">
    <property type="entry name" value="ACTININ_1"/>
    <property type="match status" value="1"/>
</dbReference>
<feature type="coiled-coil region" evidence="12">
    <location>
        <begin position="3394"/>
        <end position="3428"/>
    </location>
</feature>
<feature type="coiled-coil region" evidence="12">
    <location>
        <begin position="1989"/>
        <end position="2042"/>
    </location>
</feature>
<evidence type="ECO:0000313" key="18">
    <source>
        <dbReference type="Proteomes" id="UP001153292"/>
    </source>
</evidence>
<feature type="region of interest" description="Disordered" evidence="13">
    <location>
        <begin position="4095"/>
        <end position="4157"/>
    </location>
</feature>
<dbReference type="Proteomes" id="UP001153292">
    <property type="component" value="Chromosome 26"/>
</dbReference>
<feature type="coiled-coil region" evidence="12">
    <location>
        <begin position="1540"/>
        <end position="1600"/>
    </location>
</feature>
<dbReference type="InterPro" id="IPR036028">
    <property type="entry name" value="SH3-like_dom_sf"/>
</dbReference>
<evidence type="ECO:0000256" key="6">
    <source>
        <dbReference type="ARBA" id="ARBA00022553"/>
    </source>
</evidence>
<evidence type="ECO:0000259" key="16">
    <source>
        <dbReference type="PROSITE" id="PS50021"/>
    </source>
</evidence>
<evidence type="ECO:0000256" key="12">
    <source>
        <dbReference type="SAM" id="Coils"/>
    </source>
</evidence>
<feature type="domain" description="Calponin-homology (CH)" evidence="16">
    <location>
        <begin position="185"/>
        <end position="290"/>
    </location>
</feature>
<keyword evidence="9" id="KW-0677">Repeat</keyword>
<dbReference type="SUPFAM" id="SSF47576">
    <property type="entry name" value="Calponin-homology domain, CH-domain"/>
    <property type="match status" value="1"/>
</dbReference>
<dbReference type="PROSITE" id="PS50003">
    <property type="entry name" value="PH_DOMAIN"/>
    <property type="match status" value="1"/>
</dbReference>
<evidence type="ECO:0000256" key="1">
    <source>
        <dbReference type="ARBA" id="ARBA00004496"/>
    </source>
</evidence>
<dbReference type="Gene3D" id="2.30.29.30">
    <property type="entry name" value="Pleckstrin-homology domain (PH domain)/Phosphotyrosine-binding domain (PTB)"/>
    <property type="match status" value="1"/>
</dbReference>
<feature type="region of interest" description="Disordered" evidence="13">
    <location>
        <begin position="962"/>
        <end position="986"/>
    </location>
</feature>
<feature type="compositionally biased region" description="Pro residues" evidence="13">
    <location>
        <begin position="3965"/>
        <end position="3979"/>
    </location>
</feature>
<evidence type="ECO:0000256" key="10">
    <source>
        <dbReference type="ARBA" id="ARBA00023203"/>
    </source>
</evidence>
<evidence type="ECO:0000256" key="3">
    <source>
        <dbReference type="ARBA" id="ARBA00022443"/>
    </source>
</evidence>
<keyword evidence="3 11" id="KW-0728">SH3 domain</keyword>
<dbReference type="InterPro" id="IPR001589">
    <property type="entry name" value="Actinin_actin-bd_CS"/>
</dbReference>
<feature type="compositionally biased region" description="Polar residues" evidence="13">
    <location>
        <begin position="4046"/>
        <end position="4070"/>
    </location>
</feature>
<dbReference type="Pfam" id="PF00435">
    <property type="entry name" value="Spectrin"/>
    <property type="match status" value="28"/>
</dbReference>
<evidence type="ECO:0000259" key="15">
    <source>
        <dbReference type="PROSITE" id="PS50003"/>
    </source>
</evidence>
<feature type="compositionally biased region" description="Basic residues" evidence="13">
    <location>
        <begin position="3708"/>
        <end position="3720"/>
    </location>
</feature>
<feature type="compositionally biased region" description="Low complexity" evidence="13">
    <location>
        <begin position="4119"/>
        <end position="4132"/>
    </location>
</feature>
<evidence type="ECO:0000259" key="14">
    <source>
        <dbReference type="PROSITE" id="PS50002"/>
    </source>
</evidence>
<feature type="coiled-coil region" evidence="12">
    <location>
        <begin position="613"/>
        <end position="654"/>
    </location>
</feature>
<feature type="region of interest" description="Disordered" evidence="13">
    <location>
        <begin position="697"/>
        <end position="716"/>
    </location>
</feature>
<dbReference type="EMBL" id="OU963919">
    <property type="protein sequence ID" value="CAH0403958.1"/>
    <property type="molecule type" value="Genomic_DNA"/>
</dbReference>
<dbReference type="PROSITE" id="PS00020">
    <property type="entry name" value="ACTININ_2"/>
    <property type="match status" value="1"/>
</dbReference>
<gene>
    <name evidence="17" type="ORF">CHILSU_LOCUS7255</name>
</gene>
<dbReference type="Gene3D" id="1.20.58.60">
    <property type="match status" value="23"/>
</dbReference>
<dbReference type="CDD" id="cd10571">
    <property type="entry name" value="PH_beta_spectrin"/>
    <property type="match status" value="1"/>
</dbReference>
<dbReference type="InterPro" id="IPR001605">
    <property type="entry name" value="PH_dom-spectrin-type"/>
</dbReference>
<evidence type="ECO:0000313" key="17">
    <source>
        <dbReference type="EMBL" id="CAH0403958.1"/>
    </source>
</evidence>
<dbReference type="PROSITE" id="PS50002">
    <property type="entry name" value="SH3"/>
    <property type="match status" value="1"/>
</dbReference>
<comment type="subcellular location">
    <subcellularLocation>
        <location evidence="1">Cytoplasm</location>
    </subcellularLocation>
</comment>
<keyword evidence="8" id="KW-0493">Microtubule</keyword>
<dbReference type="InterPro" id="IPR002017">
    <property type="entry name" value="Spectrin_repeat"/>
</dbReference>
<feature type="region of interest" description="Disordered" evidence="13">
    <location>
        <begin position="3656"/>
        <end position="3722"/>
    </location>
</feature>
<protein>
    <recommendedName>
        <fullName evidence="19">Spectrin beta chain</fullName>
    </recommendedName>
</protein>
<evidence type="ECO:0000256" key="2">
    <source>
        <dbReference type="ARBA" id="ARBA00006826"/>
    </source>
</evidence>
<accession>A0ABN8BBB1</accession>